<dbReference type="GO" id="GO:1902777">
    <property type="term" value="P:6-sulfoquinovose(1-) catabolic process"/>
    <property type="evidence" value="ECO:0007669"/>
    <property type="project" value="TreeGrafter"/>
</dbReference>
<name>A0A7W7VGV7_9PSEU</name>
<dbReference type="Gene3D" id="3.20.20.70">
    <property type="entry name" value="Aldolase class I"/>
    <property type="match status" value="1"/>
</dbReference>
<dbReference type="Proteomes" id="UP000520767">
    <property type="component" value="Unassembled WGS sequence"/>
</dbReference>
<keyword evidence="4" id="KW-1185">Reference proteome</keyword>
<evidence type="ECO:0000313" key="4">
    <source>
        <dbReference type="Proteomes" id="UP000520767"/>
    </source>
</evidence>
<sequence>MTSLTELARPSGGLAMVAMDQRESLRAMLGAHTPAPVPDSDLTKFKLAVAAELGQHASGFLIDRTFGFDQVLAERLLPPTCGLILAADRLQHPPEGGPVVRTSLDEDINPAHVRERGVVAMKLLLVWRPDEHRDARLAMAEEFVRRCAGAGLLSVLEGVVRPTSDDDFDKLQLEAAAELGALRPSLYKAQVPRRGVGDRGEVARVCERITATVPVPWVVLSQGVTIEDFPHAVRTACDAGASGFLAGRAIWSDTLADPTPLLRSRAVDRLKRLAEVVDSSARPWQEVAA</sequence>
<dbReference type="EC" id="4.1.2.57" evidence="3"/>
<dbReference type="Pfam" id="PF01791">
    <property type="entry name" value="DeoC"/>
    <property type="match status" value="1"/>
</dbReference>
<proteinExistence type="inferred from homology"/>
<evidence type="ECO:0000256" key="2">
    <source>
        <dbReference type="ARBA" id="ARBA00023239"/>
    </source>
</evidence>
<comment type="caution">
    <text evidence="3">The sequence shown here is derived from an EMBL/GenBank/DDBJ whole genome shotgun (WGS) entry which is preliminary data.</text>
</comment>
<evidence type="ECO:0000313" key="3">
    <source>
        <dbReference type="EMBL" id="MBB4909766.1"/>
    </source>
</evidence>
<dbReference type="SMART" id="SM01133">
    <property type="entry name" value="DeoC"/>
    <property type="match status" value="1"/>
</dbReference>
<evidence type="ECO:0000256" key="1">
    <source>
        <dbReference type="ARBA" id="ARBA00008679"/>
    </source>
</evidence>
<dbReference type="InterPro" id="IPR050552">
    <property type="entry name" value="LacD_aldolase"/>
</dbReference>
<dbReference type="InterPro" id="IPR002915">
    <property type="entry name" value="DeoC/FbaB/LacD_aldolase"/>
</dbReference>
<dbReference type="SUPFAM" id="SSF51569">
    <property type="entry name" value="Aldolase"/>
    <property type="match status" value="1"/>
</dbReference>
<dbReference type="InterPro" id="IPR013785">
    <property type="entry name" value="Aldolase_TIM"/>
</dbReference>
<protein>
    <submittedName>
        <fullName evidence="3">Sulfofructosephosphate aldolase</fullName>
        <ecNumber evidence="3">4.1.2.57</ecNumber>
    </submittedName>
</protein>
<keyword evidence="2 3" id="KW-0456">Lyase</keyword>
<dbReference type="EMBL" id="JACHJQ010000006">
    <property type="protein sequence ID" value="MBB4909766.1"/>
    <property type="molecule type" value="Genomic_DNA"/>
</dbReference>
<gene>
    <name evidence="3" type="ORF">FHR82_006024</name>
</gene>
<comment type="similarity">
    <text evidence="1">Belongs to the aldolase LacD family.</text>
</comment>
<organism evidence="3 4">
    <name type="scientific">Actinophytocola algeriensis</name>
    <dbReference type="NCBI Taxonomy" id="1768010"/>
    <lineage>
        <taxon>Bacteria</taxon>
        <taxon>Bacillati</taxon>
        <taxon>Actinomycetota</taxon>
        <taxon>Actinomycetes</taxon>
        <taxon>Pseudonocardiales</taxon>
        <taxon>Pseudonocardiaceae</taxon>
    </lineage>
</organism>
<dbReference type="PANTHER" id="PTHR39340">
    <property type="entry name" value="SULFOFRUCTOSEPHOSPHATE ALDOLASE"/>
    <property type="match status" value="1"/>
</dbReference>
<accession>A0A7W7VGV7</accession>
<dbReference type="PANTHER" id="PTHR39340:SF1">
    <property type="entry name" value="SULFOFRUCTOSEPHOSPHATE ALDOLASE"/>
    <property type="match status" value="1"/>
</dbReference>
<reference evidence="3 4" key="1">
    <citation type="submission" date="2020-08" db="EMBL/GenBank/DDBJ databases">
        <title>Genomic Encyclopedia of Type Strains, Phase III (KMG-III): the genomes of soil and plant-associated and newly described type strains.</title>
        <authorList>
            <person name="Whitman W."/>
        </authorList>
    </citation>
    <scope>NUCLEOTIDE SEQUENCE [LARGE SCALE GENOMIC DNA]</scope>
    <source>
        <strain evidence="3 4">CECT 8960</strain>
    </source>
</reference>
<dbReference type="RefSeq" id="WP_184813830.1">
    <property type="nucleotide sequence ID" value="NZ_JACHJQ010000006.1"/>
</dbReference>
<dbReference type="AlphaFoldDB" id="A0A7W7VGV7"/>
<dbReference type="GO" id="GO:0061595">
    <property type="term" value="F:6-deoxy-6-sulfofructose-1-phosphate aldolase activity"/>
    <property type="evidence" value="ECO:0007669"/>
    <property type="project" value="TreeGrafter"/>
</dbReference>